<dbReference type="AlphaFoldDB" id="A0A101IGM9"/>
<evidence type="ECO:0000256" key="1">
    <source>
        <dbReference type="SAM" id="Phobius"/>
    </source>
</evidence>
<proteinExistence type="predicted"/>
<dbReference type="Gene3D" id="3.90.550.10">
    <property type="entry name" value="Spore Coat Polysaccharide Biosynthesis Protein SpsA, Chain A"/>
    <property type="match status" value="1"/>
</dbReference>
<dbReference type="PANTHER" id="PTHR48090">
    <property type="entry name" value="UNDECAPRENYL-PHOSPHATE 4-DEOXY-4-FORMAMIDO-L-ARABINOSE TRANSFERASE-RELATED"/>
    <property type="match status" value="1"/>
</dbReference>
<dbReference type="Proteomes" id="UP000053961">
    <property type="component" value="Unassembled WGS sequence"/>
</dbReference>
<dbReference type="InterPro" id="IPR050256">
    <property type="entry name" value="Glycosyltransferase_2"/>
</dbReference>
<dbReference type="CDD" id="cd04179">
    <property type="entry name" value="DPM_DPG-synthase_like"/>
    <property type="match status" value="1"/>
</dbReference>
<keyword evidence="1" id="KW-1133">Transmembrane helix</keyword>
<sequence>MKLIVIIPAYNEENSLPVVIREIPREIPGVDEVEVLVINDGSTDATAEVAKTSGADRVISHKKNMGLGVTFKDGLEEALRMGADVIVNTDADGQYNGAEIPRLIEPILKEEADVVIGNRQIDLLDHMPWQKKAGNKMATWVTRRVTGLPILDAQTGFRAFSREAALRMTLVSGSYTYVQETLIEAANKRLAVEQIPIEFRRREGPSRLISNIFKYAKLAGITIIRSYRDYRPFAVFAGIGVVIVGFGILVGARVLIHYLTTGMVVPYLPSAVLTAVLVIVGTQIIVFGFMADMLKTERVIQEEILYRMKKMDIEYNGSDII</sequence>
<keyword evidence="1" id="KW-0472">Membrane</keyword>
<reference evidence="4" key="1">
    <citation type="journal article" date="2015" name="MBio">
        <title>Genome-Resolved Metagenomic Analysis Reveals Roles for Candidate Phyla and Other Microbial Community Members in Biogeochemical Transformations in Oil Reservoirs.</title>
        <authorList>
            <person name="Hu P."/>
            <person name="Tom L."/>
            <person name="Singh A."/>
            <person name="Thomas B.C."/>
            <person name="Baker B.J."/>
            <person name="Piceno Y.M."/>
            <person name="Andersen G.L."/>
            <person name="Banfield J.F."/>
        </authorList>
    </citation>
    <scope>NUCLEOTIDE SEQUENCE [LARGE SCALE GENOMIC DNA]</scope>
</reference>
<keyword evidence="3" id="KW-0808">Transferase</keyword>
<gene>
    <name evidence="3" type="ORF">XE07_2016</name>
</gene>
<name>A0A101IGM9_9EURY</name>
<evidence type="ECO:0000313" key="3">
    <source>
        <dbReference type="EMBL" id="KUK94831.1"/>
    </source>
</evidence>
<evidence type="ECO:0000259" key="2">
    <source>
        <dbReference type="Pfam" id="PF00535"/>
    </source>
</evidence>
<dbReference type="GO" id="GO:0016740">
    <property type="term" value="F:transferase activity"/>
    <property type="evidence" value="ECO:0007669"/>
    <property type="project" value="UniProtKB-KW"/>
</dbReference>
<feature type="domain" description="Glycosyltransferase 2-like" evidence="2">
    <location>
        <begin position="5"/>
        <end position="165"/>
    </location>
</feature>
<dbReference type="InterPro" id="IPR029044">
    <property type="entry name" value="Nucleotide-diphossugar_trans"/>
</dbReference>
<dbReference type="Pfam" id="PF00535">
    <property type="entry name" value="Glycos_transf_2"/>
    <property type="match status" value="1"/>
</dbReference>
<keyword evidence="1" id="KW-0812">Transmembrane</keyword>
<accession>A0A101IGM9</accession>
<feature type="transmembrane region" description="Helical" evidence="1">
    <location>
        <begin position="268"/>
        <end position="291"/>
    </location>
</feature>
<evidence type="ECO:0000313" key="4">
    <source>
        <dbReference type="Proteomes" id="UP000053961"/>
    </source>
</evidence>
<dbReference type="PATRIC" id="fig|301375.6.peg.1989"/>
<dbReference type="InterPro" id="IPR001173">
    <property type="entry name" value="Glyco_trans_2-like"/>
</dbReference>
<dbReference type="PANTHER" id="PTHR48090:SF7">
    <property type="entry name" value="RFBJ PROTEIN"/>
    <property type="match status" value="1"/>
</dbReference>
<dbReference type="SUPFAM" id="SSF53448">
    <property type="entry name" value="Nucleotide-diphospho-sugar transferases"/>
    <property type="match status" value="1"/>
</dbReference>
<feature type="transmembrane region" description="Helical" evidence="1">
    <location>
        <begin position="233"/>
        <end position="256"/>
    </location>
</feature>
<comment type="caution">
    <text evidence="3">The sequence shown here is derived from an EMBL/GenBank/DDBJ whole genome shotgun (WGS) entry which is preliminary data.</text>
</comment>
<protein>
    <submittedName>
        <fullName evidence="3">Glycosyl transferase family 2</fullName>
    </submittedName>
</protein>
<organism evidence="3 4">
    <name type="scientific">Methanothrix harundinacea</name>
    <dbReference type="NCBI Taxonomy" id="301375"/>
    <lineage>
        <taxon>Archaea</taxon>
        <taxon>Methanobacteriati</taxon>
        <taxon>Methanobacteriota</taxon>
        <taxon>Stenosarchaea group</taxon>
        <taxon>Methanomicrobia</taxon>
        <taxon>Methanotrichales</taxon>
        <taxon>Methanotrichaceae</taxon>
        <taxon>Methanothrix</taxon>
    </lineage>
</organism>
<dbReference type="EMBL" id="LGHB01000042">
    <property type="protein sequence ID" value="KUK94831.1"/>
    <property type="molecule type" value="Genomic_DNA"/>
</dbReference>